<evidence type="ECO:0000259" key="1">
    <source>
        <dbReference type="Pfam" id="PF00144"/>
    </source>
</evidence>
<feature type="domain" description="Beta-lactamase-related" evidence="1">
    <location>
        <begin position="42"/>
        <end position="351"/>
    </location>
</feature>
<dbReference type="Gene3D" id="3.40.710.10">
    <property type="entry name" value="DD-peptidase/beta-lactamase superfamily"/>
    <property type="match status" value="1"/>
</dbReference>
<evidence type="ECO:0000313" key="3">
    <source>
        <dbReference type="Proteomes" id="UP000198243"/>
    </source>
</evidence>
<dbReference type="OrthoDB" id="9809635at2"/>
<dbReference type="Proteomes" id="UP000198243">
    <property type="component" value="Chromosome I"/>
</dbReference>
<keyword evidence="3" id="KW-1185">Reference proteome</keyword>
<organism evidence="2 3">
    <name type="scientific">Micromonospora coriariae</name>
    <dbReference type="NCBI Taxonomy" id="285665"/>
    <lineage>
        <taxon>Bacteria</taxon>
        <taxon>Bacillati</taxon>
        <taxon>Actinomycetota</taxon>
        <taxon>Actinomycetes</taxon>
        <taxon>Micromonosporales</taxon>
        <taxon>Micromonosporaceae</taxon>
        <taxon>Micromonospora</taxon>
    </lineage>
</organism>
<dbReference type="InterPro" id="IPR050491">
    <property type="entry name" value="AmpC-like"/>
</dbReference>
<dbReference type="GO" id="GO:0004180">
    <property type="term" value="F:carboxypeptidase activity"/>
    <property type="evidence" value="ECO:0007669"/>
    <property type="project" value="UniProtKB-KW"/>
</dbReference>
<accession>A0A1C4V772</accession>
<gene>
    <name evidence="2" type="ORF">GA0070607_1718</name>
</gene>
<dbReference type="SUPFAM" id="SSF56601">
    <property type="entry name" value="beta-lactamase/transpeptidase-like"/>
    <property type="match status" value="1"/>
</dbReference>
<dbReference type="EMBL" id="LT607412">
    <property type="protein sequence ID" value="SCE79858.1"/>
    <property type="molecule type" value="Genomic_DNA"/>
</dbReference>
<dbReference type="RefSeq" id="WP_089017704.1">
    <property type="nucleotide sequence ID" value="NZ_LT607412.1"/>
</dbReference>
<keyword evidence="2" id="KW-0378">Hydrolase</keyword>
<name>A0A1C4V772_9ACTN</name>
<dbReference type="InterPro" id="IPR001466">
    <property type="entry name" value="Beta-lactam-related"/>
</dbReference>
<evidence type="ECO:0000313" key="2">
    <source>
        <dbReference type="EMBL" id="SCE79858.1"/>
    </source>
</evidence>
<dbReference type="PANTHER" id="PTHR46825">
    <property type="entry name" value="D-ALANYL-D-ALANINE-CARBOXYPEPTIDASE/ENDOPEPTIDASE AMPH"/>
    <property type="match status" value="1"/>
</dbReference>
<dbReference type="Pfam" id="PF00144">
    <property type="entry name" value="Beta-lactamase"/>
    <property type="match status" value="1"/>
</dbReference>
<proteinExistence type="predicted"/>
<keyword evidence="2" id="KW-0121">Carboxypeptidase</keyword>
<dbReference type="InterPro" id="IPR012338">
    <property type="entry name" value="Beta-lactam/transpept-like"/>
</dbReference>
<reference evidence="3" key="1">
    <citation type="submission" date="2016-06" db="EMBL/GenBank/DDBJ databases">
        <authorList>
            <person name="Varghese N."/>
            <person name="Submissions Spin"/>
        </authorList>
    </citation>
    <scope>NUCLEOTIDE SEQUENCE [LARGE SCALE GENOMIC DNA]</scope>
    <source>
        <strain evidence="3">DSM 44875</strain>
    </source>
</reference>
<protein>
    <submittedName>
        <fullName evidence="2">D-alanyl-D-alanine carboxypeptidase</fullName>
    </submittedName>
</protein>
<dbReference type="PANTHER" id="PTHR46825:SF7">
    <property type="entry name" value="D-ALANYL-D-ALANINE CARBOXYPEPTIDASE"/>
    <property type="match status" value="1"/>
</dbReference>
<sequence length="386" mass="40947">MSRPLWTVVVSVGSLVATLAVPPPPAGADRPGAERRALAVALDQLVADGFPGAVAYGRVDGRRWQVAAGVADRVTGARARPDDRFRIASNTKAFVSTVLLQLVGEGRLTLDDTVERWLPGVVRGNGNDGSTITVRQLLNHTSGIWDPTGERSFWAPYLDDHDWDRVITPRTVIALAVAHPPDFAPGASWGYSNTNYLLAGLIIEAVTGRDAESEVLRRIVGPLGLAQTSFPVTDPKIHGRHLHGYDLTGRDVTTFSPSYDWTAGAMISTAADLARFHRALFGGRLLAPAQQRELETLVATDGGPDGYGLGVQRMTVPCAAGPTEVWTTDGGGPGFTSIAVTSLDNSRQLVLAGNVYDIDRDVRGLPPVPASAGSLAAMQSVLCTTD</sequence>
<keyword evidence="2" id="KW-0645">Protease</keyword>
<dbReference type="AlphaFoldDB" id="A0A1C4V772"/>